<evidence type="ECO:0000313" key="2">
    <source>
        <dbReference type="Proteomes" id="UP001501682"/>
    </source>
</evidence>
<accession>A0ABP8CJD4</accession>
<name>A0ABP8CJD4_9FLAO</name>
<reference evidence="2" key="1">
    <citation type="journal article" date="2019" name="Int. J. Syst. Evol. Microbiol.">
        <title>The Global Catalogue of Microorganisms (GCM) 10K type strain sequencing project: providing services to taxonomists for standard genome sequencing and annotation.</title>
        <authorList>
            <consortium name="The Broad Institute Genomics Platform"/>
            <consortium name="The Broad Institute Genome Sequencing Center for Infectious Disease"/>
            <person name="Wu L."/>
            <person name="Ma J."/>
        </authorList>
    </citation>
    <scope>NUCLEOTIDE SEQUENCE [LARGE SCALE GENOMIC DNA]</scope>
    <source>
        <strain evidence="2">JCM 17633</strain>
    </source>
</reference>
<proteinExistence type="predicted"/>
<sequence length="163" mass="18894">MKRYLTLLVLILCSCNNSNERSIEHSEMERLEFDDANTLTIEKPYFNELHIVEEKLQETYDLIYLSKKNVAFETSKKSSTILISNIILDSLDHDDYPIVEDLYQIGSVEVINDSTTNINFGYTVKQHNAIKRDTLKALIKKQHITIEGQTTTAIKIDFKNYND</sequence>
<dbReference type="RefSeq" id="WP_344711763.1">
    <property type="nucleotide sequence ID" value="NZ_BAABCB010000002.1"/>
</dbReference>
<dbReference type="PROSITE" id="PS51257">
    <property type="entry name" value="PROKAR_LIPOPROTEIN"/>
    <property type="match status" value="1"/>
</dbReference>
<protein>
    <submittedName>
        <fullName evidence="1">Uncharacterized protein</fullName>
    </submittedName>
</protein>
<comment type="caution">
    <text evidence="1">The sequence shown here is derived from an EMBL/GenBank/DDBJ whole genome shotgun (WGS) entry which is preliminary data.</text>
</comment>
<evidence type="ECO:0000313" key="1">
    <source>
        <dbReference type="EMBL" id="GAA4239966.1"/>
    </source>
</evidence>
<dbReference type="Proteomes" id="UP001501682">
    <property type="component" value="Unassembled WGS sequence"/>
</dbReference>
<organism evidence="1 2">
    <name type="scientific">Winogradskyella damuponensis</name>
    <dbReference type="NCBI Taxonomy" id="943939"/>
    <lineage>
        <taxon>Bacteria</taxon>
        <taxon>Pseudomonadati</taxon>
        <taxon>Bacteroidota</taxon>
        <taxon>Flavobacteriia</taxon>
        <taxon>Flavobacteriales</taxon>
        <taxon>Flavobacteriaceae</taxon>
        <taxon>Winogradskyella</taxon>
    </lineage>
</organism>
<keyword evidence="2" id="KW-1185">Reference proteome</keyword>
<dbReference type="EMBL" id="BAABCB010000002">
    <property type="protein sequence ID" value="GAA4239966.1"/>
    <property type="molecule type" value="Genomic_DNA"/>
</dbReference>
<gene>
    <name evidence="1" type="ORF">GCM10022292_00510</name>
</gene>